<evidence type="ECO:0000256" key="1">
    <source>
        <dbReference type="SAM" id="MobiDB-lite"/>
    </source>
</evidence>
<dbReference type="AlphaFoldDB" id="A0A197JR27"/>
<dbReference type="OrthoDB" id="2430498at2759"/>
<reference evidence="2 3" key="1">
    <citation type="submission" date="2016-05" db="EMBL/GenBank/DDBJ databases">
        <title>Genome sequencing reveals origins of a unique bacterial endosymbiosis in the earliest lineages of terrestrial Fungi.</title>
        <authorList>
            <consortium name="DOE Joint Genome Institute"/>
            <person name="Uehling J."/>
            <person name="Gryganskyi A."/>
            <person name="Hameed K."/>
            <person name="Tschaplinski T."/>
            <person name="Misztal P."/>
            <person name="Wu S."/>
            <person name="Desiro A."/>
            <person name="Vande Pol N."/>
            <person name="Du Z.-Y."/>
            <person name="Zienkiewicz A."/>
            <person name="Zienkiewicz K."/>
            <person name="Morin E."/>
            <person name="Tisserant E."/>
            <person name="Splivallo R."/>
            <person name="Hainaut M."/>
            <person name="Henrissat B."/>
            <person name="Ohm R."/>
            <person name="Kuo A."/>
            <person name="Yan J."/>
            <person name="Lipzen A."/>
            <person name="Nolan M."/>
            <person name="Labutti K."/>
            <person name="Barry K."/>
            <person name="Goldstein A."/>
            <person name="Labbe J."/>
            <person name="Schadt C."/>
            <person name="Tuskan G."/>
            <person name="Grigoriev I."/>
            <person name="Martin F."/>
            <person name="Vilgalys R."/>
            <person name="Bonito G."/>
        </authorList>
    </citation>
    <scope>NUCLEOTIDE SEQUENCE [LARGE SCALE GENOMIC DNA]</scope>
    <source>
        <strain evidence="2 3">AG-77</strain>
    </source>
</reference>
<gene>
    <name evidence="2" type="ORF">K457DRAFT_605332</name>
</gene>
<organism evidence="2 3">
    <name type="scientific">Linnemannia elongata AG-77</name>
    <dbReference type="NCBI Taxonomy" id="1314771"/>
    <lineage>
        <taxon>Eukaryota</taxon>
        <taxon>Fungi</taxon>
        <taxon>Fungi incertae sedis</taxon>
        <taxon>Mucoromycota</taxon>
        <taxon>Mortierellomycotina</taxon>
        <taxon>Mortierellomycetes</taxon>
        <taxon>Mortierellales</taxon>
        <taxon>Mortierellaceae</taxon>
        <taxon>Linnemannia</taxon>
    </lineage>
</organism>
<dbReference type="EMBL" id="KV442054">
    <property type="protein sequence ID" value="OAQ27732.1"/>
    <property type="molecule type" value="Genomic_DNA"/>
</dbReference>
<feature type="region of interest" description="Disordered" evidence="1">
    <location>
        <begin position="163"/>
        <end position="209"/>
    </location>
</feature>
<protein>
    <submittedName>
        <fullName evidence="2">Uncharacterized protein</fullName>
    </submittedName>
</protein>
<name>A0A197JR27_9FUNG</name>
<accession>A0A197JR27</accession>
<keyword evidence="3" id="KW-1185">Reference proteome</keyword>
<sequence length="209" mass="24362">MAEEPQLQSFRRGSTDRILQVEALYHPELRQHIVFWDDILEVFPSAISVVNGRIVISRARDDSFRFIEPRCIRHQPGKVLQVVFAEDLNLSYPTSSKPSTSTKATSVTAVTTERVVQSQNLTLQNIEQCHGREHNARHELRTFYLLPVHRYYRSSFQTPLCPHRSRRRKFVGRERGRSSSPQHGQRSARHRPIRLAQSRLQKHSFDTQP</sequence>
<proteinExistence type="predicted"/>
<dbReference type="Proteomes" id="UP000078512">
    <property type="component" value="Unassembled WGS sequence"/>
</dbReference>
<evidence type="ECO:0000313" key="3">
    <source>
        <dbReference type="Proteomes" id="UP000078512"/>
    </source>
</evidence>
<evidence type="ECO:0000313" key="2">
    <source>
        <dbReference type="EMBL" id="OAQ27732.1"/>
    </source>
</evidence>